<reference evidence="3" key="1">
    <citation type="submission" date="2019-06" db="EMBL/GenBank/DDBJ databases">
        <title>Alistipes onderdonkii subsp. vulgaris subsp. nov., Alistipes dispar sp. nov. and Alistipes communis sp. nov., isolated from human faeces, and creation of Alistipes onderdonkii subsp. onderdonkii subsp. nov.</title>
        <authorList>
            <person name="Sakamoto M."/>
            <person name="Ikeyama N."/>
            <person name="Ogata Y."/>
            <person name="Suda W."/>
            <person name="Iino T."/>
            <person name="Hattori M."/>
            <person name="Ohkuma M."/>
        </authorList>
    </citation>
    <scope>NUCLEOTIDE SEQUENCE [LARGE SCALE GENOMIC DNA]</scope>
    <source>
        <strain evidence="3">5CBH24</strain>
    </source>
</reference>
<name>A0A4Y1XQ02_9BACT</name>
<evidence type="ECO:0000256" key="1">
    <source>
        <dbReference type="SAM" id="MobiDB-lite"/>
    </source>
</evidence>
<evidence type="ECO:0000313" key="3">
    <source>
        <dbReference type="Proteomes" id="UP000318946"/>
    </source>
</evidence>
<organism evidence="2 3">
    <name type="scientific">Alistipes communis</name>
    <dbReference type="NCBI Taxonomy" id="2585118"/>
    <lineage>
        <taxon>Bacteria</taxon>
        <taxon>Pseudomonadati</taxon>
        <taxon>Bacteroidota</taxon>
        <taxon>Bacteroidia</taxon>
        <taxon>Bacteroidales</taxon>
        <taxon>Rikenellaceae</taxon>
        <taxon>Alistipes</taxon>
    </lineage>
</organism>
<accession>A0A4Y1WQL7</accession>
<dbReference type="Proteomes" id="UP000318946">
    <property type="component" value="Chromosome"/>
</dbReference>
<proteinExistence type="predicted"/>
<feature type="compositionally biased region" description="Polar residues" evidence="1">
    <location>
        <begin position="45"/>
        <end position="54"/>
    </location>
</feature>
<evidence type="ECO:0000313" key="2">
    <source>
        <dbReference type="EMBL" id="BBL03380.1"/>
    </source>
</evidence>
<protein>
    <submittedName>
        <fullName evidence="2">Uncharacterized protein</fullName>
    </submittedName>
</protein>
<keyword evidence="3" id="KW-1185">Reference proteome</keyword>
<dbReference type="AlphaFoldDB" id="A0A4Y1XQ02"/>
<sequence>MVSERPLHHHRHADQRHGGLTAFTTDNGAFDHPGLSLCGFPGNYGEQQSQGQES</sequence>
<gene>
    <name evidence="2" type="ORF">A5CBH24_06930</name>
</gene>
<dbReference type="KEGG" id="acou:A5CBH24_06930"/>
<feature type="region of interest" description="Disordered" evidence="1">
    <location>
        <begin position="1"/>
        <end position="54"/>
    </location>
</feature>
<dbReference type="EMBL" id="AP019735">
    <property type="protein sequence ID" value="BBL03380.1"/>
    <property type="molecule type" value="Genomic_DNA"/>
</dbReference>
<accession>A0A4Y1XQ02</accession>